<sequence>MATKILSTSTIRRQASDHVMKSLALWIWTVCGKMVKNRLLILLMELKFTREEVIQAIKEMHPVKAPRKDGLSALLCRKY</sequence>
<evidence type="ECO:0000313" key="1">
    <source>
        <dbReference type="EMBL" id="EEF30480.1"/>
    </source>
</evidence>
<keyword evidence="2" id="KW-1185">Reference proteome</keyword>
<protein>
    <submittedName>
        <fullName evidence="1">Uncharacterized protein</fullName>
    </submittedName>
</protein>
<evidence type="ECO:0000313" key="2">
    <source>
        <dbReference type="Proteomes" id="UP000008311"/>
    </source>
</evidence>
<proteinExistence type="predicted"/>
<gene>
    <name evidence="1" type="ORF">RCOM_0403370</name>
</gene>
<dbReference type="AlphaFoldDB" id="B9T0Y8"/>
<reference evidence="2" key="1">
    <citation type="journal article" date="2010" name="Nat. Biotechnol.">
        <title>Draft genome sequence of the oilseed species Ricinus communis.</title>
        <authorList>
            <person name="Chan A.P."/>
            <person name="Crabtree J."/>
            <person name="Zhao Q."/>
            <person name="Lorenzi H."/>
            <person name="Orvis J."/>
            <person name="Puiu D."/>
            <person name="Melake-Berhan A."/>
            <person name="Jones K.M."/>
            <person name="Redman J."/>
            <person name="Chen G."/>
            <person name="Cahoon E.B."/>
            <person name="Gedil M."/>
            <person name="Stanke M."/>
            <person name="Haas B.J."/>
            <person name="Wortman J.R."/>
            <person name="Fraser-Liggett C.M."/>
            <person name="Ravel J."/>
            <person name="Rabinowicz P.D."/>
        </authorList>
    </citation>
    <scope>NUCLEOTIDE SEQUENCE [LARGE SCALE GENOMIC DNA]</scope>
    <source>
        <strain evidence="2">cv. Hale</strain>
    </source>
</reference>
<accession>B9T0Y8</accession>
<name>B9T0Y8_RICCO</name>
<dbReference type="EMBL" id="EQ974319">
    <property type="protein sequence ID" value="EEF30480.1"/>
    <property type="molecule type" value="Genomic_DNA"/>
</dbReference>
<dbReference type="Proteomes" id="UP000008311">
    <property type="component" value="Unassembled WGS sequence"/>
</dbReference>
<organism evidence="1 2">
    <name type="scientific">Ricinus communis</name>
    <name type="common">Castor bean</name>
    <dbReference type="NCBI Taxonomy" id="3988"/>
    <lineage>
        <taxon>Eukaryota</taxon>
        <taxon>Viridiplantae</taxon>
        <taxon>Streptophyta</taxon>
        <taxon>Embryophyta</taxon>
        <taxon>Tracheophyta</taxon>
        <taxon>Spermatophyta</taxon>
        <taxon>Magnoliopsida</taxon>
        <taxon>eudicotyledons</taxon>
        <taxon>Gunneridae</taxon>
        <taxon>Pentapetalae</taxon>
        <taxon>rosids</taxon>
        <taxon>fabids</taxon>
        <taxon>Malpighiales</taxon>
        <taxon>Euphorbiaceae</taxon>
        <taxon>Acalyphoideae</taxon>
        <taxon>Acalypheae</taxon>
        <taxon>Ricinus</taxon>
    </lineage>
</organism>
<dbReference type="InParanoid" id="B9T0Y8"/>